<evidence type="ECO:0000256" key="1">
    <source>
        <dbReference type="ARBA" id="ARBA00006068"/>
    </source>
</evidence>
<dbReference type="Pfam" id="PF03816">
    <property type="entry name" value="LytR_cpsA_psr"/>
    <property type="match status" value="1"/>
</dbReference>
<reference evidence="5" key="1">
    <citation type="submission" date="2023-06" db="EMBL/GenBank/DDBJ databases">
        <title>lsaBGC provides a comprehensive framework for evolutionary analysis of biosynthetic gene clusters within focal taxa.</title>
        <authorList>
            <person name="Salamzade R."/>
            <person name="Sandstrom S."/>
            <person name="Kalan L.R."/>
        </authorList>
    </citation>
    <scope>NUCLEOTIDE SEQUENCE</scope>
    <source>
        <strain evidence="5">P3-SID899</strain>
    </source>
</reference>
<keyword evidence="3" id="KW-1133">Transmembrane helix</keyword>
<dbReference type="AlphaFoldDB" id="A0AAP3EUL6"/>
<name>A0AAP3EUL6_MICLU</name>
<dbReference type="EMBL" id="JALXKZ020000016">
    <property type="protein sequence ID" value="MCV7629215.1"/>
    <property type="molecule type" value="Genomic_DNA"/>
</dbReference>
<organism evidence="5 6">
    <name type="scientific">Micrococcus luteus</name>
    <name type="common">Micrococcus lysodeikticus</name>
    <dbReference type="NCBI Taxonomy" id="1270"/>
    <lineage>
        <taxon>Bacteria</taxon>
        <taxon>Bacillati</taxon>
        <taxon>Actinomycetota</taxon>
        <taxon>Actinomycetes</taxon>
        <taxon>Micrococcales</taxon>
        <taxon>Micrococcaceae</taxon>
        <taxon>Micrococcus</taxon>
    </lineage>
</organism>
<evidence type="ECO:0000313" key="5">
    <source>
        <dbReference type="EMBL" id="MCV7629215.1"/>
    </source>
</evidence>
<dbReference type="InterPro" id="IPR004474">
    <property type="entry name" value="LytR_CpsA_psr"/>
</dbReference>
<dbReference type="InterPro" id="IPR050922">
    <property type="entry name" value="LytR/CpsA/Psr_CW_biosynth"/>
</dbReference>
<dbReference type="NCBIfam" id="TIGR00350">
    <property type="entry name" value="lytR_cpsA_psr"/>
    <property type="match status" value="1"/>
</dbReference>
<evidence type="ECO:0000313" key="6">
    <source>
        <dbReference type="Proteomes" id="UP001205867"/>
    </source>
</evidence>
<dbReference type="PANTHER" id="PTHR33392">
    <property type="entry name" value="POLYISOPRENYL-TEICHOIC ACID--PEPTIDOGLYCAN TEICHOIC ACID TRANSFERASE TAGU"/>
    <property type="match status" value="1"/>
</dbReference>
<feature type="domain" description="Cell envelope-related transcriptional attenuator" evidence="4">
    <location>
        <begin position="138"/>
        <end position="279"/>
    </location>
</feature>
<evidence type="ECO:0000256" key="3">
    <source>
        <dbReference type="SAM" id="Phobius"/>
    </source>
</evidence>
<gene>
    <name evidence="5" type="ORF">M3A82_007670</name>
</gene>
<comment type="similarity">
    <text evidence="1">Belongs to the LytR/CpsA/Psr (LCP) family.</text>
</comment>
<dbReference type="Proteomes" id="UP001205867">
    <property type="component" value="Unassembled WGS sequence"/>
</dbReference>
<dbReference type="PANTHER" id="PTHR33392:SF6">
    <property type="entry name" value="POLYISOPRENYL-TEICHOIC ACID--PEPTIDOGLYCAN TEICHOIC ACID TRANSFERASE TAGU"/>
    <property type="match status" value="1"/>
</dbReference>
<feature type="region of interest" description="Disordered" evidence="2">
    <location>
        <begin position="67"/>
        <end position="111"/>
    </location>
</feature>
<evidence type="ECO:0000259" key="4">
    <source>
        <dbReference type="Pfam" id="PF03816"/>
    </source>
</evidence>
<dbReference type="RefSeq" id="WP_002856404.1">
    <property type="nucleotide sequence ID" value="NZ_CBDRLD010000004.1"/>
</dbReference>
<dbReference type="Gene3D" id="3.40.630.190">
    <property type="entry name" value="LCP protein"/>
    <property type="match status" value="1"/>
</dbReference>
<keyword evidence="3" id="KW-0472">Membrane</keyword>
<protein>
    <submittedName>
        <fullName evidence="5">LCP family protein</fullName>
    </submittedName>
</protein>
<evidence type="ECO:0000256" key="2">
    <source>
        <dbReference type="SAM" id="MobiDB-lite"/>
    </source>
</evidence>
<feature type="transmembrane region" description="Helical" evidence="3">
    <location>
        <begin position="28"/>
        <end position="50"/>
    </location>
</feature>
<comment type="caution">
    <text evidence="5">The sequence shown here is derived from an EMBL/GenBank/DDBJ whole genome shotgun (WGS) entry which is preliminary data.</text>
</comment>
<keyword evidence="3" id="KW-0812">Transmembrane</keyword>
<sequence length="374" mass="39356">MSSTADPRPRPPQEDVAAGRRRRRRRPWLIALAVVLVALLAVGIAAAVYVGGIARIIDQDTQRFDGGAFPAESGRPGAAGASAQQPTAPPPGMDADQAAEGAQGPVAPGADEQADEQALDVLLVGEDAGAEGRDSAGRSDTLMWVHVPGDRSEIQVMSIMRDMWVPIPGHGDHKVNAAYQYGGIPLTVATAENMFQARVDHVIAVDLAGFKGLVDALGGVSVDNPSAFVSTGGVDFPAGTVQMDGDKALAYARERYNLPRSDFDRVENQQRLVKAIVSAFLSRDTLSDPSRVQAAVEEFAPFLTLDDELDSGTLANLAWSLRDARDAPIVTSTVPSVGVGYTDTGEDVVWPDWAAIARLGEGIRTGTLGEAVAP</sequence>
<accession>A0AAP3EUL6</accession>
<feature type="region of interest" description="Disordered" evidence="2">
    <location>
        <begin position="1"/>
        <end position="22"/>
    </location>
</feature>
<proteinExistence type="inferred from homology"/>